<evidence type="ECO:0000313" key="2">
    <source>
        <dbReference type="EMBL" id="CVK16201.1"/>
    </source>
</evidence>
<accession>A0A0X3APB9</accession>
<evidence type="ECO:0000256" key="1">
    <source>
        <dbReference type="SAM" id="Phobius"/>
    </source>
</evidence>
<keyword evidence="1" id="KW-0812">Transmembrane</keyword>
<keyword evidence="3" id="KW-1185">Reference proteome</keyword>
<dbReference type="Proteomes" id="UP000182761">
    <property type="component" value="Unassembled WGS sequence"/>
</dbReference>
<dbReference type="STRING" id="1586267.GCA_001418685_01047"/>
<gene>
    <name evidence="2" type="ORF">Ga0061079_105160</name>
</gene>
<proteinExistence type="predicted"/>
<name>A0A0X3APB9_9FLAO</name>
<reference evidence="2 3" key="1">
    <citation type="submission" date="2016-01" db="EMBL/GenBank/DDBJ databases">
        <authorList>
            <person name="McClelland M."/>
            <person name="Jain A."/>
            <person name="Saraogi P."/>
            <person name="Mendelson R."/>
            <person name="Westerman R."/>
            <person name="SanMiguel P."/>
            <person name="Csonka L."/>
        </authorList>
    </citation>
    <scope>NUCLEOTIDE SEQUENCE [LARGE SCALE GENOMIC DNA]</scope>
    <source>
        <strain evidence="2 3">R-53146</strain>
    </source>
</reference>
<organism evidence="2 3">
    <name type="scientific">Apibacter mensalis</name>
    <dbReference type="NCBI Taxonomy" id="1586267"/>
    <lineage>
        <taxon>Bacteria</taxon>
        <taxon>Pseudomonadati</taxon>
        <taxon>Bacteroidota</taxon>
        <taxon>Flavobacteriia</taxon>
        <taxon>Flavobacteriales</taxon>
        <taxon>Weeksellaceae</taxon>
        <taxon>Apibacter</taxon>
    </lineage>
</organism>
<feature type="transmembrane region" description="Helical" evidence="1">
    <location>
        <begin position="53"/>
        <end position="74"/>
    </location>
</feature>
<evidence type="ECO:0000313" key="3">
    <source>
        <dbReference type="Proteomes" id="UP000182761"/>
    </source>
</evidence>
<protein>
    <submittedName>
        <fullName evidence="2">Uncharacterized protein</fullName>
    </submittedName>
</protein>
<keyword evidence="1" id="KW-0472">Membrane</keyword>
<sequence length="84" mass="10226">MIVKILDNDNKIRNIGIIAQLGYKFKEDSKVDKEDYKYIGIENKEKYLRLWTITMYFILFLTIVISIIILIIYMHRLFQYIINF</sequence>
<keyword evidence="1" id="KW-1133">Transmembrane helix</keyword>
<dbReference type="EMBL" id="FCOR01000005">
    <property type="protein sequence ID" value="CVK16201.1"/>
    <property type="molecule type" value="Genomic_DNA"/>
</dbReference>
<dbReference type="AlphaFoldDB" id="A0A0X3APB9"/>